<protein>
    <submittedName>
        <fullName evidence="3">Uncharacterized protein</fullName>
    </submittedName>
</protein>
<name>A0A3A9Z4B0_9ACTN</name>
<dbReference type="AlphaFoldDB" id="A0A3A9Z4B0"/>
<organism evidence="3 4">
    <name type="scientific">Streptomyces hoynatensis</name>
    <dbReference type="NCBI Taxonomy" id="1141874"/>
    <lineage>
        <taxon>Bacteria</taxon>
        <taxon>Bacillati</taxon>
        <taxon>Actinomycetota</taxon>
        <taxon>Actinomycetes</taxon>
        <taxon>Kitasatosporales</taxon>
        <taxon>Streptomycetaceae</taxon>
        <taxon>Streptomyces</taxon>
    </lineage>
</organism>
<reference evidence="3 4" key="1">
    <citation type="journal article" date="2014" name="Int. J. Syst. Evol. Microbiol.">
        <title>Streptomyces hoynatensis sp. nov., isolated from deep marine sediment.</title>
        <authorList>
            <person name="Veyisoglu A."/>
            <person name="Sahin N."/>
        </authorList>
    </citation>
    <scope>NUCLEOTIDE SEQUENCE [LARGE SCALE GENOMIC DNA]</scope>
    <source>
        <strain evidence="3 4">KCTC 29097</strain>
    </source>
</reference>
<proteinExistence type="predicted"/>
<comment type="caution">
    <text evidence="3">The sequence shown here is derived from an EMBL/GenBank/DDBJ whole genome shotgun (WGS) entry which is preliminary data.</text>
</comment>
<evidence type="ECO:0000256" key="2">
    <source>
        <dbReference type="SAM" id="Phobius"/>
    </source>
</evidence>
<keyword evidence="2" id="KW-0472">Membrane</keyword>
<dbReference type="Proteomes" id="UP000272474">
    <property type="component" value="Unassembled WGS sequence"/>
</dbReference>
<keyword evidence="2" id="KW-1133">Transmembrane helix</keyword>
<evidence type="ECO:0000313" key="3">
    <source>
        <dbReference type="EMBL" id="RKN43105.1"/>
    </source>
</evidence>
<keyword evidence="4" id="KW-1185">Reference proteome</keyword>
<sequence length="175" mass="17365">MNPAPDSPEVTLYRPEHPTPTPTYPLAHHPGRTAELTPQQLALLAALIHQQAAAPAPAPAPAPVAAPVATADARMSGRAKDTALMVAAGGTGLGAASAGVGVGAGLIASASGGLMTAAVALAIASGSVGAAAMLLRTAFRRRLAEAAEQEPTTHITQNITATGLFGKANGTIHHR</sequence>
<feature type="region of interest" description="Disordered" evidence="1">
    <location>
        <begin position="1"/>
        <end position="23"/>
    </location>
</feature>
<feature type="transmembrane region" description="Helical" evidence="2">
    <location>
        <begin position="114"/>
        <end position="135"/>
    </location>
</feature>
<feature type="transmembrane region" description="Helical" evidence="2">
    <location>
        <begin position="83"/>
        <end position="108"/>
    </location>
</feature>
<keyword evidence="2" id="KW-0812">Transmembrane</keyword>
<gene>
    <name evidence="3" type="ORF">D7294_11460</name>
</gene>
<evidence type="ECO:0000256" key="1">
    <source>
        <dbReference type="SAM" id="MobiDB-lite"/>
    </source>
</evidence>
<dbReference type="OrthoDB" id="4246525at2"/>
<dbReference type="RefSeq" id="WP_120678393.1">
    <property type="nucleotide sequence ID" value="NZ_RBAL01000005.1"/>
</dbReference>
<accession>A0A3A9Z4B0</accession>
<evidence type="ECO:0000313" key="4">
    <source>
        <dbReference type="Proteomes" id="UP000272474"/>
    </source>
</evidence>
<dbReference type="EMBL" id="RBAL01000005">
    <property type="protein sequence ID" value="RKN43105.1"/>
    <property type="molecule type" value="Genomic_DNA"/>
</dbReference>